<evidence type="ECO:0000256" key="2">
    <source>
        <dbReference type="ARBA" id="ARBA00022723"/>
    </source>
</evidence>
<dbReference type="Gene3D" id="3.20.20.140">
    <property type="entry name" value="Metal-dependent hydrolases"/>
    <property type="match status" value="1"/>
</dbReference>
<feature type="active site" description="Proton donor/acceptor" evidence="6">
    <location>
        <position position="275"/>
    </location>
</feature>
<evidence type="ECO:0000256" key="1">
    <source>
        <dbReference type="ARBA" id="ARBA00010716"/>
    </source>
</evidence>
<comment type="similarity">
    <text evidence="1 5">Belongs to the metallo-dependent hydrolases superfamily. NagA family.</text>
</comment>
<dbReference type="SUPFAM" id="SSF51338">
    <property type="entry name" value="Composite domain of metallo-dependent hydrolases"/>
    <property type="match status" value="1"/>
</dbReference>
<feature type="domain" description="Amidohydrolase-related" evidence="9">
    <location>
        <begin position="54"/>
        <end position="378"/>
    </location>
</feature>
<feature type="binding site" evidence="7">
    <location>
        <position position="227"/>
    </location>
    <ligand>
        <name>substrate</name>
    </ligand>
</feature>
<evidence type="ECO:0000256" key="6">
    <source>
        <dbReference type="PIRSR" id="PIRSR038994-1"/>
    </source>
</evidence>
<dbReference type="GO" id="GO:0046872">
    <property type="term" value="F:metal ion binding"/>
    <property type="evidence" value="ECO:0007669"/>
    <property type="project" value="UniProtKB-KW"/>
</dbReference>
<dbReference type="InterPro" id="IPR032466">
    <property type="entry name" value="Metal_Hydrolase"/>
</dbReference>
<dbReference type="NCBIfam" id="TIGR00221">
    <property type="entry name" value="nagA"/>
    <property type="match status" value="1"/>
</dbReference>
<feature type="binding site" evidence="7">
    <location>
        <position position="142"/>
    </location>
    <ligand>
        <name>substrate</name>
    </ligand>
</feature>
<proteinExistence type="inferred from homology"/>
<sequence length="390" mass="40284">MTRLTAYYGAEVFDGTRRLGDVAVLVADGHVVGLAEPGHLPERAERIELDGGLLAPGFVDLQVNGGGGALLNEVTTVEGVRTICAAHARFGTTSLLPTLITDTPDVTDAAIAAVRDAISAGVPGCLGMHIEGPHLSIARKGAHDPKLIRPMEAADLERLVATGIEHVITTVAAETVPPAQIARLAAAGITVSIGHSDASYEMGRAAFSAGARGITHLFNAMSQLGHRGPGLVGAALEAGDVWCGLIADGFHVHPGAIDTALRAKAAPARLYLVTDAMSTVGSDLPSITLNGRTITRGGGKLTLDDGTLAGSDLDMITALRFMIDTVGTPRDEALRMASLYPAMFLGIDRTHGRIAPGARADFVHLADDLGVRGVYIGGVRQSFPALGEAP</sequence>
<feature type="binding site" evidence="7">
    <location>
        <begin position="219"/>
        <end position="220"/>
    </location>
    <ligand>
        <name>substrate</name>
    </ligand>
</feature>
<dbReference type="OrthoDB" id="9776488at2"/>
<evidence type="ECO:0000256" key="4">
    <source>
        <dbReference type="ARBA" id="ARBA00023277"/>
    </source>
</evidence>
<evidence type="ECO:0000313" key="10">
    <source>
        <dbReference type="EMBL" id="SHF20900.1"/>
    </source>
</evidence>
<evidence type="ECO:0000256" key="5">
    <source>
        <dbReference type="PIRNR" id="PIRNR038994"/>
    </source>
</evidence>
<evidence type="ECO:0000256" key="3">
    <source>
        <dbReference type="ARBA" id="ARBA00022801"/>
    </source>
</evidence>
<dbReference type="GO" id="GO:0006046">
    <property type="term" value="P:N-acetylglucosamine catabolic process"/>
    <property type="evidence" value="ECO:0007669"/>
    <property type="project" value="TreeGrafter"/>
</dbReference>
<dbReference type="AlphaFoldDB" id="A0A1M4ZS34"/>
<dbReference type="GO" id="GO:0008448">
    <property type="term" value="F:N-acetylglucosamine-6-phosphate deacetylase activity"/>
    <property type="evidence" value="ECO:0007669"/>
    <property type="project" value="InterPro"/>
</dbReference>
<dbReference type="Pfam" id="PF01979">
    <property type="entry name" value="Amidohydro_1"/>
    <property type="match status" value="1"/>
</dbReference>
<feature type="binding site" evidence="7">
    <location>
        <begin position="308"/>
        <end position="310"/>
    </location>
    <ligand>
        <name>substrate</name>
    </ligand>
</feature>
<feature type="binding site" evidence="8">
    <location>
        <position position="195"/>
    </location>
    <ligand>
        <name>Zn(2+)</name>
        <dbReference type="ChEBI" id="CHEBI:29105"/>
    </ligand>
</feature>
<keyword evidence="3 5" id="KW-0378">Hydrolase</keyword>
<dbReference type="PIRSF" id="PIRSF038994">
    <property type="entry name" value="NagA"/>
    <property type="match status" value="1"/>
</dbReference>
<protein>
    <submittedName>
        <fullName evidence="10">N-acetylglucosamine-6-phosphate deacetylase</fullName>
    </submittedName>
</protein>
<dbReference type="Gene3D" id="2.30.40.10">
    <property type="entry name" value="Urease, subunit C, domain 1"/>
    <property type="match status" value="1"/>
</dbReference>
<dbReference type="InterPro" id="IPR003764">
    <property type="entry name" value="GlcNAc_6-P_deAcase"/>
</dbReference>
<dbReference type="SUPFAM" id="SSF51556">
    <property type="entry name" value="Metallo-dependent hydrolases"/>
    <property type="match status" value="1"/>
</dbReference>
<dbReference type="RefSeq" id="WP_073052395.1">
    <property type="nucleotide sequence ID" value="NZ_FQUP01000001.1"/>
</dbReference>
<accession>A0A1M4ZS34</accession>
<evidence type="ECO:0000256" key="7">
    <source>
        <dbReference type="PIRSR" id="PIRSR038994-2"/>
    </source>
</evidence>
<reference evidence="10 11" key="1">
    <citation type="submission" date="2016-11" db="EMBL/GenBank/DDBJ databases">
        <authorList>
            <person name="Jaros S."/>
            <person name="Januszkiewicz K."/>
            <person name="Wedrychowicz H."/>
        </authorList>
    </citation>
    <scope>NUCLEOTIDE SEQUENCE [LARGE SCALE GENOMIC DNA]</scope>
    <source>
        <strain evidence="10 11">DSM 19436</strain>
    </source>
</reference>
<dbReference type="CDD" id="cd00854">
    <property type="entry name" value="NagA"/>
    <property type="match status" value="1"/>
</dbReference>
<feature type="binding site" evidence="7">
    <location>
        <position position="251"/>
    </location>
    <ligand>
        <name>substrate</name>
    </ligand>
</feature>
<dbReference type="InterPro" id="IPR011059">
    <property type="entry name" value="Metal-dep_hydrolase_composite"/>
</dbReference>
<dbReference type="Proteomes" id="UP000184485">
    <property type="component" value="Unassembled WGS sequence"/>
</dbReference>
<dbReference type="STRING" id="1122133.SAMN02745157_1904"/>
<dbReference type="InterPro" id="IPR006680">
    <property type="entry name" value="Amidohydro-rel"/>
</dbReference>
<dbReference type="PANTHER" id="PTHR11113">
    <property type="entry name" value="N-ACETYLGLUCOSAMINE-6-PHOSPHATE DEACETYLASE"/>
    <property type="match status" value="1"/>
</dbReference>
<gene>
    <name evidence="10" type="ORF">SAMN02745157_1904</name>
</gene>
<comment type="cofactor">
    <cofactor evidence="8">
        <name>a divalent metal cation</name>
        <dbReference type="ChEBI" id="CHEBI:60240"/>
    </cofactor>
    <text evidence="8">Binds 1 divalent metal cation per subunit.</text>
</comment>
<name>A0A1M4ZS34_9HYPH</name>
<feature type="binding site" evidence="8">
    <location>
        <position position="131"/>
    </location>
    <ligand>
        <name>Zn(2+)</name>
        <dbReference type="ChEBI" id="CHEBI:29105"/>
    </ligand>
</feature>
<evidence type="ECO:0000313" key="11">
    <source>
        <dbReference type="Proteomes" id="UP000184485"/>
    </source>
</evidence>
<dbReference type="EMBL" id="FQUP01000001">
    <property type="protein sequence ID" value="SHF20900.1"/>
    <property type="molecule type" value="Genomic_DNA"/>
</dbReference>
<dbReference type="PANTHER" id="PTHR11113:SF14">
    <property type="entry name" value="N-ACETYLGLUCOSAMINE-6-PHOSPHATE DEACETYLASE"/>
    <property type="match status" value="1"/>
</dbReference>
<evidence type="ECO:0000256" key="8">
    <source>
        <dbReference type="PIRSR" id="PIRSR038994-3"/>
    </source>
</evidence>
<organism evidence="10 11">
    <name type="scientific">Kaistia soli DSM 19436</name>
    <dbReference type="NCBI Taxonomy" id="1122133"/>
    <lineage>
        <taxon>Bacteria</taxon>
        <taxon>Pseudomonadati</taxon>
        <taxon>Pseudomonadota</taxon>
        <taxon>Alphaproteobacteria</taxon>
        <taxon>Hyphomicrobiales</taxon>
        <taxon>Kaistiaceae</taxon>
        <taxon>Kaistia</taxon>
    </lineage>
</organism>
<keyword evidence="4 5" id="KW-0119">Carbohydrate metabolism</keyword>
<evidence type="ECO:0000259" key="9">
    <source>
        <dbReference type="Pfam" id="PF01979"/>
    </source>
</evidence>
<keyword evidence="11" id="KW-1185">Reference proteome</keyword>
<keyword evidence="2 8" id="KW-0479">Metal-binding</keyword>
<feature type="binding site" evidence="8">
    <location>
        <position position="216"/>
    </location>
    <ligand>
        <name>Zn(2+)</name>
        <dbReference type="ChEBI" id="CHEBI:29105"/>
    </ligand>
</feature>